<dbReference type="EMBL" id="JQEC01000002">
    <property type="protein sequence ID" value="KGJ97644.1"/>
    <property type="molecule type" value="Genomic_DNA"/>
</dbReference>
<dbReference type="Proteomes" id="UP000029868">
    <property type="component" value="Unassembled WGS sequence"/>
</dbReference>
<comment type="caution">
    <text evidence="3">The sequence shown here is derived from an EMBL/GenBank/DDBJ whole genome shotgun (WGS) entry which is preliminary data.</text>
</comment>
<feature type="chain" id="PRO_5001949319" description="PKD domain-containing protein" evidence="2">
    <location>
        <begin position="25"/>
        <end position="1587"/>
    </location>
</feature>
<sequence>MCVNNLGRKFFIFFLFAISIILQGCGGGDDKGETKKTNQTIIPVTFSGDNSVIESKEFSITATANGATSFAWTISDNNIVLSGADSNTASFTAPAIDQDTAVTLTLNVTGNNATGSGTFDITMNRKVSTLTISGLVTDKPIANATVTFEAGTDSQQTTTDSEGYYDITLEIDESNVDKLLKITAVGDATNGAVEFVSLLPTIATLVAAAGEDGTLDIEDEFGVNITNVSTAEFTLLEKANGGEAITSEEQLAVLAIEINPQEKLELAAVIKLIVDDPDYDLPEGFESTLDLVADEQATEDFVTEIGSQDPNALDNVLEEIKQDEKLTGKVTALMVGEYLITNPQYYFSSSLHVSLLADNVAKVSQNNGAGEGTWQATDTGVSISLTKPIKSEDRSYCTDEDSGIQFECQETITHLDIELIAMNDVHYDVSYLYTGVQKDINNQYQDREIDFYEPSTASLISLNNTLMLTEAELLGSFTIDNFINSEHSEPALVTFSEGAVGTVVIAEDVYSLTWEIKGTQLTVRVPDYDHTTTDVHDVETLHEGLTNQYWFIKQSDVLSQTVSLSSTGKSSSALFVENKPGLAFTEDNAVGGWLFHYNSIIYRYDLYEDGSFIPDWNWEGRPYIWSITDDGQMFRERERCDIINDGTEVCYTYQKVYHKKLAEDGDFFYVARDFQQYWVNYDTGVVEFYKSFKGIFVFEKSEHYGHTRFYEWTEGRSFYSLSAEDPKAPIHKLEFTNPGEGSWNYNEVPKDDNGYFVIDNKNNGTDVQFTPYHFASGTIVFNSFDDDKEMRLSIIDHERNFYTVCHYETGTSAQEIQDCSTGELLYVFDEASKAEAMQGQSVINQQKFVGKTVYNFELSDGSDADIIVMEMADNGTVTLTAQDGTSSSGTYTFNDNQVISFNVSAEGEYRDTFAVITGYDSADNIYEYCYVDDNNITAASAKQACLADDVSGTSIDKLYYGEFIFDKALAQSIIARLPLVGEYLLADMFISLNADGGHVQLNASSTIDIDWSLNDDQIVIMPSEVGRLFNETSTCINNESGNSYDCAAKLAKITIDIVSENQSNYVVDYQIELIDFDISNTYPDKTVGLAEVIPSVTMFDTDSTLPMLTENMTGQWYIESFLPNENTALVTFNADGSGSTIVTGEEYGFTWTISGVRLHINVPNYTYLNYPDNDNLTGYSNTFWLTDDSHSLYRNITMSGINGISQARIFDTPTVTDFTFDEAATGWNIELSQKQTTVYDFHQDGEYFYGWGYSSYNEWRIDNGEILRYHTLCEVSFNGCVEYAQIIHRKIAVEGDVIYALRQWQFLNEELYANTGEIQYQLNSSHILTMDRKETYGESNFSSNFDNSYSYVVKGTDNDLVNESWVFSSANGWSRDDYGLPDDKLNYIIRDTGGTPTNVAYEYADGQIAYTENGINYRISILETARYYIKVCIAEQSVLTNDCVNGETMYFYRNSERAEQHTQFNTPSPEARFLAEMVYDKSFNVTMPNDVVSAFTFNADGTGFIQYPPSADNNFDAHDTNTITWQVSRTGTLTFTEARDNGNSWLWTILASDTSTNSTSFTWYSSGQQDSGLQGLETGTGTMTRQP</sequence>
<gene>
    <name evidence="3" type="ORF">GAB14E_1233</name>
</gene>
<organism evidence="3 4">
    <name type="scientific">Colwellia psychrerythraea</name>
    <name type="common">Vibrio psychroerythus</name>
    <dbReference type="NCBI Taxonomy" id="28229"/>
    <lineage>
        <taxon>Bacteria</taxon>
        <taxon>Pseudomonadati</taxon>
        <taxon>Pseudomonadota</taxon>
        <taxon>Gammaproteobacteria</taxon>
        <taxon>Alteromonadales</taxon>
        <taxon>Colwelliaceae</taxon>
        <taxon>Colwellia</taxon>
    </lineage>
</organism>
<dbReference type="RefSeq" id="WP_033080479.1">
    <property type="nucleotide sequence ID" value="NZ_JQEC01000002.1"/>
</dbReference>
<dbReference type="PATRIC" id="fig|28229.3.peg.389"/>
<evidence type="ECO:0008006" key="5">
    <source>
        <dbReference type="Google" id="ProtNLM"/>
    </source>
</evidence>
<dbReference type="InterPro" id="IPR008969">
    <property type="entry name" value="CarboxyPept-like_regulatory"/>
</dbReference>
<evidence type="ECO:0000256" key="1">
    <source>
        <dbReference type="SAM" id="MobiDB-lite"/>
    </source>
</evidence>
<proteinExistence type="predicted"/>
<feature type="signal peptide" evidence="2">
    <location>
        <begin position="1"/>
        <end position="24"/>
    </location>
</feature>
<evidence type="ECO:0000313" key="3">
    <source>
        <dbReference type="EMBL" id="KGJ97644.1"/>
    </source>
</evidence>
<dbReference type="OrthoDB" id="7052377at2"/>
<evidence type="ECO:0000256" key="2">
    <source>
        <dbReference type="SAM" id="SignalP"/>
    </source>
</evidence>
<dbReference type="SUPFAM" id="SSF49464">
    <property type="entry name" value="Carboxypeptidase regulatory domain-like"/>
    <property type="match status" value="1"/>
</dbReference>
<accession>A0A099L3X7</accession>
<keyword evidence="2" id="KW-0732">Signal</keyword>
<reference evidence="3 4" key="1">
    <citation type="submission" date="2014-08" db="EMBL/GenBank/DDBJ databases">
        <title>Genomic and Phenotypic Diversity of Colwellia psychrerythraea strains from Disparate Marine Basins.</title>
        <authorList>
            <person name="Techtmann S.M."/>
            <person name="Stelling S.C."/>
            <person name="Utturkar S.M."/>
            <person name="Alshibli N."/>
            <person name="Harris A."/>
            <person name="Brown S.D."/>
            <person name="Hazen T.C."/>
        </authorList>
    </citation>
    <scope>NUCLEOTIDE SEQUENCE [LARGE SCALE GENOMIC DNA]</scope>
    <source>
        <strain evidence="3 4">GAB14E</strain>
    </source>
</reference>
<name>A0A099L3X7_COLPS</name>
<evidence type="ECO:0000313" key="4">
    <source>
        <dbReference type="Proteomes" id="UP000029868"/>
    </source>
</evidence>
<protein>
    <recommendedName>
        <fullName evidence="5">PKD domain-containing protein</fullName>
    </recommendedName>
</protein>
<feature type="region of interest" description="Disordered" evidence="1">
    <location>
        <begin position="1567"/>
        <end position="1587"/>
    </location>
</feature>